<name>A0ABR9ZNX9_9FIRM</name>
<dbReference type="InterPro" id="IPR000182">
    <property type="entry name" value="GNAT_dom"/>
</dbReference>
<dbReference type="PROSITE" id="PS51186">
    <property type="entry name" value="GNAT"/>
    <property type="match status" value="1"/>
</dbReference>
<dbReference type="InterPro" id="IPR016181">
    <property type="entry name" value="Acyl_CoA_acyltransferase"/>
</dbReference>
<dbReference type="Proteomes" id="UP000614200">
    <property type="component" value="Unassembled WGS sequence"/>
</dbReference>
<proteinExistence type="predicted"/>
<dbReference type="RefSeq" id="WP_194700064.1">
    <property type="nucleotide sequence ID" value="NZ_JADKNH010000001.1"/>
</dbReference>
<accession>A0ABR9ZNX9</accession>
<evidence type="ECO:0000313" key="2">
    <source>
        <dbReference type="EMBL" id="MBF4691833.1"/>
    </source>
</evidence>
<feature type="domain" description="N-acetyltransferase" evidence="1">
    <location>
        <begin position="140"/>
        <end position="278"/>
    </location>
</feature>
<sequence length="278" mass="31606">MDYGLLIQRNRNELFKHLAQKNKCTVVETDPVHYMDLRPYIYSSSISEFEVSYADEMLRSIHFNKLPATIFLGESQSNESRIQALLDRVDSYDKLPIMIATQETLTNPNALIGPDGLVESDVLVGQGILLNREPENLDFKAYNIETEHDLLRWCKVLAEGLFDNPDMSLAPMRKLFNFTLADERYLLTLGTVNDEPVSAGIGYISELEDQRTIGGLYMIATAKAYRKRGYGSKLVYKLSKSLFDHGVSFTILDASEMGASLYLKMGYKPVSYSYRFFP</sequence>
<evidence type="ECO:0000313" key="3">
    <source>
        <dbReference type="Proteomes" id="UP000614200"/>
    </source>
</evidence>
<dbReference type="EMBL" id="JADKNH010000001">
    <property type="protein sequence ID" value="MBF4691833.1"/>
    <property type="molecule type" value="Genomic_DNA"/>
</dbReference>
<dbReference type="CDD" id="cd04301">
    <property type="entry name" value="NAT_SF"/>
    <property type="match status" value="1"/>
</dbReference>
<dbReference type="Pfam" id="PF13508">
    <property type="entry name" value="Acetyltransf_7"/>
    <property type="match status" value="1"/>
</dbReference>
<reference evidence="2 3" key="1">
    <citation type="submission" date="2020-11" db="EMBL/GenBank/DDBJ databases">
        <title>Fusibacter basophilias sp. nov.</title>
        <authorList>
            <person name="Qiu D."/>
        </authorList>
    </citation>
    <scope>NUCLEOTIDE SEQUENCE [LARGE SCALE GENOMIC DNA]</scope>
    <source>
        <strain evidence="2 3">Q10-2</strain>
    </source>
</reference>
<protein>
    <submittedName>
        <fullName evidence="2">GNAT family N-acetyltransferase</fullName>
    </submittedName>
</protein>
<dbReference type="SUPFAM" id="SSF55729">
    <property type="entry name" value="Acyl-CoA N-acyltransferases (Nat)"/>
    <property type="match status" value="1"/>
</dbReference>
<organism evidence="2 3">
    <name type="scientific">Fusibacter ferrireducens</name>
    <dbReference type="NCBI Taxonomy" id="2785058"/>
    <lineage>
        <taxon>Bacteria</taxon>
        <taxon>Bacillati</taxon>
        <taxon>Bacillota</taxon>
        <taxon>Clostridia</taxon>
        <taxon>Eubacteriales</taxon>
        <taxon>Eubacteriales Family XII. Incertae Sedis</taxon>
        <taxon>Fusibacter</taxon>
    </lineage>
</organism>
<dbReference type="Gene3D" id="3.40.630.30">
    <property type="match status" value="1"/>
</dbReference>
<gene>
    <name evidence="2" type="ORF">ISU02_01820</name>
</gene>
<keyword evidence="3" id="KW-1185">Reference proteome</keyword>
<comment type="caution">
    <text evidence="2">The sequence shown here is derived from an EMBL/GenBank/DDBJ whole genome shotgun (WGS) entry which is preliminary data.</text>
</comment>
<evidence type="ECO:0000259" key="1">
    <source>
        <dbReference type="PROSITE" id="PS51186"/>
    </source>
</evidence>